<organism evidence="4 5">
    <name type="scientific">Enterococcus phoeniculicola ATCC BAA-412</name>
    <dbReference type="NCBI Taxonomy" id="1158610"/>
    <lineage>
        <taxon>Bacteria</taxon>
        <taxon>Bacillati</taxon>
        <taxon>Bacillota</taxon>
        <taxon>Bacilli</taxon>
        <taxon>Lactobacillales</taxon>
        <taxon>Enterococcaceae</taxon>
        <taxon>Enterococcus</taxon>
    </lineage>
</organism>
<sequence length="217" mass="24812">MRYKNIVYPVLVAVLYMFFFQLFTKILWENHLLVGLQKINEANLLFKFTTDFIANGFIVFLLVATFYLTKRPLKELGLTIESKKIVFLLAAVYVAMFIYYGNYTEKGIYIAFFYLVIVAFSEEIIFRGYFFSELRKTQSFLFSAVFSGLFFGVMHAFLPTITSNGTTADFIQLALSSLGQGIVGSCFFAFLYEKSRSIFVPVLVHAILDYGSLLING</sequence>
<dbReference type="STRING" id="154621.RV11_GL003362"/>
<evidence type="ECO:0000259" key="3">
    <source>
        <dbReference type="Pfam" id="PF02517"/>
    </source>
</evidence>
<dbReference type="InterPro" id="IPR003675">
    <property type="entry name" value="Rce1/LyrA-like_dom"/>
</dbReference>
<name>R3X491_9ENTE</name>
<dbReference type="GO" id="GO:0004175">
    <property type="term" value="F:endopeptidase activity"/>
    <property type="evidence" value="ECO:0007669"/>
    <property type="project" value="UniProtKB-ARBA"/>
</dbReference>
<dbReference type="OrthoDB" id="324900at2"/>
<keyword evidence="2" id="KW-1133">Transmembrane helix</keyword>
<feature type="domain" description="CAAX prenyl protease 2/Lysostaphin resistance protein A-like" evidence="3">
    <location>
        <begin position="108"/>
        <end position="210"/>
    </location>
</feature>
<keyword evidence="2" id="KW-0472">Membrane</keyword>
<dbReference type="EMBL" id="AJAT01000007">
    <property type="protein sequence ID" value="EOL48865.1"/>
    <property type="molecule type" value="Genomic_DNA"/>
</dbReference>
<evidence type="ECO:0000313" key="5">
    <source>
        <dbReference type="Proteomes" id="UP000013785"/>
    </source>
</evidence>
<dbReference type="Proteomes" id="UP000013785">
    <property type="component" value="Unassembled WGS sequence"/>
</dbReference>
<dbReference type="RefSeq" id="WP_010767091.1">
    <property type="nucleotide sequence ID" value="NZ_ASWE01000004.1"/>
</dbReference>
<feature type="transmembrane region" description="Helical" evidence="2">
    <location>
        <begin position="170"/>
        <end position="191"/>
    </location>
</feature>
<evidence type="ECO:0000256" key="1">
    <source>
        <dbReference type="ARBA" id="ARBA00009067"/>
    </source>
</evidence>
<protein>
    <recommendedName>
        <fullName evidence="3">CAAX prenyl protease 2/Lysostaphin resistance protein A-like domain-containing protein</fullName>
    </recommendedName>
</protein>
<dbReference type="Pfam" id="PF02517">
    <property type="entry name" value="Rce1-like"/>
    <property type="match status" value="1"/>
</dbReference>
<dbReference type="GO" id="GO:0080120">
    <property type="term" value="P:CAAX-box protein maturation"/>
    <property type="evidence" value="ECO:0007669"/>
    <property type="project" value="UniProtKB-ARBA"/>
</dbReference>
<reference evidence="4 5" key="1">
    <citation type="submission" date="2013-02" db="EMBL/GenBank/DDBJ databases">
        <title>The Genome Sequence of Enterococcus phoeniculicola BAA-412.</title>
        <authorList>
            <consortium name="The Broad Institute Genome Sequencing Platform"/>
            <consortium name="The Broad Institute Genome Sequencing Center for Infectious Disease"/>
            <person name="Earl A.M."/>
            <person name="Gilmore M.S."/>
            <person name="Lebreton F."/>
            <person name="Walker B."/>
            <person name="Young S.K."/>
            <person name="Zeng Q."/>
            <person name="Gargeya S."/>
            <person name="Fitzgerald M."/>
            <person name="Haas B."/>
            <person name="Abouelleil A."/>
            <person name="Alvarado L."/>
            <person name="Arachchi H.M."/>
            <person name="Berlin A.M."/>
            <person name="Chapman S.B."/>
            <person name="Dewar J."/>
            <person name="Goldberg J."/>
            <person name="Griggs A."/>
            <person name="Gujja S."/>
            <person name="Hansen M."/>
            <person name="Howarth C."/>
            <person name="Imamovic A."/>
            <person name="Larimer J."/>
            <person name="McCowan C."/>
            <person name="Murphy C."/>
            <person name="Neiman D."/>
            <person name="Pearson M."/>
            <person name="Priest M."/>
            <person name="Roberts A."/>
            <person name="Saif S."/>
            <person name="Shea T."/>
            <person name="Sisk P."/>
            <person name="Sykes S."/>
            <person name="Wortman J."/>
            <person name="Nusbaum C."/>
            <person name="Birren B."/>
        </authorList>
    </citation>
    <scope>NUCLEOTIDE SEQUENCE [LARGE SCALE GENOMIC DNA]</scope>
    <source>
        <strain evidence="4 5">ATCC BAA-412</strain>
    </source>
</reference>
<evidence type="ECO:0000256" key="2">
    <source>
        <dbReference type="SAM" id="Phobius"/>
    </source>
</evidence>
<accession>R3X491</accession>
<feature type="transmembrane region" description="Helical" evidence="2">
    <location>
        <begin position="107"/>
        <end position="126"/>
    </location>
</feature>
<feature type="transmembrane region" description="Helical" evidence="2">
    <location>
        <begin position="48"/>
        <end position="69"/>
    </location>
</feature>
<keyword evidence="5" id="KW-1185">Reference proteome</keyword>
<evidence type="ECO:0000313" key="4">
    <source>
        <dbReference type="EMBL" id="EOL48865.1"/>
    </source>
</evidence>
<dbReference type="AlphaFoldDB" id="R3X491"/>
<dbReference type="HOGENOM" id="CLU_1259816_0_0_9"/>
<feature type="transmembrane region" description="Helical" evidence="2">
    <location>
        <begin position="138"/>
        <end position="158"/>
    </location>
</feature>
<gene>
    <name evidence="4" type="ORF">UC3_00416</name>
</gene>
<dbReference type="PATRIC" id="fig|1158610.3.peg.392"/>
<dbReference type="eggNOG" id="ENOG502ZS2G">
    <property type="taxonomic scope" value="Bacteria"/>
</dbReference>
<feature type="transmembrane region" description="Helical" evidence="2">
    <location>
        <begin position="85"/>
        <end position="101"/>
    </location>
</feature>
<keyword evidence="2" id="KW-0812">Transmembrane</keyword>
<feature type="transmembrane region" description="Helical" evidence="2">
    <location>
        <begin position="7"/>
        <end position="28"/>
    </location>
</feature>
<proteinExistence type="inferred from homology"/>
<comment type="caution">
    <text evidence="4">The sequence shown here is derived from an EMBL/GenBank/DDBJ whole genome shotgun (WGS) entry which is preliminary data.</text>
</comment>
<comment type="similarity">
    <text evidence="1">Belongs to the UPF0177 family.</text>
</comment>